<comment type="caution">
    <text evidence="2">The sequence shown here is derived from an EMBL/GenBank/DDBJ whole genome shotgun (WGS) entry which is preliminary data.</text>
</comment>
<dbReference type="PANTHER" id="PTHR43441:SF11">
    <property type="entry name" value="RIBOSOMAL-PROTEIN-SERINE ACETYLTRANSFERASE"/>
    <property type="match status" value="1"/>
</dbReference>
<dbReference type="Proteomes" id="UP000470470">
    <property type="component" value="Unassembled WGS sequence"/>
</dbReference>
<dbReference type="InterPro" id="IPR000182">
    <property type="entry name" value="GNAT_dom"/>
</dbReference>
<proteinExistence type="predicted"/>
<keyword evidence="2" id="KW-0808">Transferase</keyword>
<name>A0A7K3WEC6_9ACTN</name>
<dbReference type="Gene3D" id="3.40.630.30">
    <property type="match status" value="1"/>
</dbReference>
<dbReference type="GO" id="GO:0005737">
    <property type="term" value="C:cytoplasm"/>
    <property type="evidence" value="ECO:0007669"/>
    <property type="project" value="TreeGrafter"/>
</dbReference>
<keyword evidence="3" id="KW-1185">Reference proteome</keyword>
<dbReference type="SUPFAM" id="SSF55729">
    <property type="entry name" value="Acyl-CoA N-acyltransferases (Nat)"/>
    <property type="match status" value="1"/>
</dbReference>
<dbReference type="EMBL" id="JAAGWK010000016">
    <property type="protein sequence ID" value="NEL54784.1"/>
    <property type="molecule type" value="Genomic_DNA"/>
</dbReference>
<dbReference type="GO" id="GO:1990189">
    <property type="term" value="F:protein N-terminal-serine acetyltransferase activity"/>
    <property type="evidence" value="ECO:0007669"/>
    <property type="project" value="TreeGrafter"/>
</dbReference>
<dbReference type="GO" id="GO:0008999">
    <property type="term" value="F:protein-N-terminal-alanine acetyltransferase activity"/>
    <property type="evidence" value="ECO:0007669"/>
    <property type="project" value="TreeGrafter"/>
</dbReference>
<gene>
    <name evidence="2" type="ORF">G1H19_12300</name>
</gene>
<evidence type="ECO:0000313" key="2">
    <source>
        <dbReference type="EMBL" id="NEL54784.1"/>
    </source>
</evidence>
<reference evidence="2 3" key="1">
    <citation type="submission" date="2020-02" db="EMBL/GenBank/DDBJ databases">
        <title>The whole genome sequence of CPCC 205119.</title>
        <authorList>
            <person name="Jiang Z."/>
        </authorList>
    </citation>
    <scope>NUCLEOTIDE SEQUENCE [LARGE SCALE GENOMIC DNA]</scope>
    <source>
        <strain evidence="2 3">CPCC 205119</strain>
    </source>
</reference>
<dbReference type="RefSeq" id="WP_162392120.1">
    <property type="nucleotide sequence ID" value="NZ_JAABOZ010000001.1"/>
</dbReference>
<dbReference type="Pfam" id="PF13302">
    <property type="entry name" value="Acetyltransf_3"/>
    <property type="match status" value="1"/>
</dbReference>
<dbReference type="PROSITE" id="PS51186">
    <property type="entry name" value="GNAT"/>
    <property type="match status" value="1"/>
</dbReference>
<feature type="domain" description="N-acetyltransferase" evidence="1">
    <location>
        <begin position="1"/>
        <end position="160"/>
    </location>
</feature>
<dbReference type="AlphaFoldDB" id="A0A7K3WEC6"/>
<evidence type="ECO:0000259" key="1">
    <source>
        <dbReference type="PROSITE" id="PS51186"/>
    </source>
</evidence>
<accession>A0A7K3WEC6</accession>
<sequence>MQTDLVQPGDADALVGFLTGEPWPFHAGVRPGAADVRARIAAGAFTGPDVETYWLSRPAAPRAGLLRLFDLGDDTAEFDLRVRAAHRGSGLGTEAVGWLVGQVFDHHACTRVEAMTRVDNVAMRRVLVRCGWVKEAHHRRAWPTADGSAVDAVAYAVLRQDRADGTTTPVHWDDEPR</sequence>
<evidence type="ECO:0000313" key="3">
    <source>
        <dbReference type="Proteomes" id="UP000470470"/>
    </source>
</evidence>
<dbReference type="InterPro" id="IPR016181">
    <property type="entry name" value="Acyl_CoA_acyltransferase"/>
</dbReference>
<dbReference type="InterPro" id="IPR051908">
    <property type="entry name" value="Ribosomal_N-acetyltransferase"/>
</dbReference>
<dbReference type="PANTHER" id="PTHR43441">
    <property type="entry name" value="RIBOSOMAL-PROTEIN-SERINE ACETYLTRANSFERASE"/>
    <property type="match status" value="1"/>
</dbReference>
<protein>
    <submittedName>
        <fullName evidence="2">GNAT N-acetyltransferase</fullName>
    </submittedName>
</protein>
<organism evidence="2 3">
    <name type="scientific">Goekera deserti</name>
    <dbReference type="NCBI Taxonomy" id="2497753"/>
    <lineage>
        <taxon>Bacteria</taxon>
        <taxon>Bacillati</taxon>
        <taxon>Actinomycetota</taxon>
        <taxon>Actinomycetes</taxon>
        <taxon>Geodermatophilales</taxon>
        <taxon>Geodermatophilaceae</taxon>
        <taxon>Goekera</taxon>
    </lineage>
</organism>